<evidence type="ECO:0000256" key="2">
    <source>
        <dbReference type="SAM" id="Phobius"/>
    </source>
</evidence>
<evidence type="ECO:0000256" key="1">
    <source>
        <dbReference type="SAM" id="MobiDB-lite"/>
    </source>
</evidence>
<evidence type="ECO:0000313" key="4">
    <source>
        <dbReference type="Proteomes" id="UP000386847"/>
    </source>
</evidence>
<sequence length="336" mass="35079">MSTPGQPYDPDRTIPLGPPLAEATVPTEPRTVRRGEGGSRDRARQRRGCGCGIAAGAVVLLLAVALVGGIVWLRMNEYIQPTPFEPRCRLEAGGNTTVLDLEQAHYASIIVGRSVAKGLPARAGTIAVATAYQESGIRNLDYGDRDSVGLFQQRPSQGWGTTEQILDPFFASDAFYAHLVKIDGWETGDITTVAQAVQKSGHPEAYRKHEQNARVVASVLTGQTPAGVTCGYTTPATADAAGLASSLHKALGVSAKVSADGATLTATGSSDDQAWAIASYAVVNASTSGVRTVSVADQEWTWAAGQLPAWTSVPSTGTRTVTVTFLTPSASAAPKS</sequence>
<feature type="compositionally biased region" description="Basic and acidic residues" evidence="1">
    <location>
        <begin position="30"/>
        <end position="42"/>
    </location>
</feature>
<dbReference type="RefSeq" id="WP_153572684.1">
    <property type="nucleotide sequence ID" value="NZ_CP045725.1"/>
</dbReference>
<proteinExistence type="predicted"/>
<evidence type="ECO:0008006" key="5">
    <source>
        <dbReference type="Google" id="ProtNLM"/>
    </source>
</evidence>
<keyword evidence="2" id="KW-0812">Transmembrane</keyword>
<protein>
    <recommendedName>
        <fullName evidence="5">Heavy metal transporter</fullName>
    </recommendedName>
</protein>
<dbReference type="AlphaFoldDB" id="A0A5Q2FHH0"/>
<keyword evidence="4" id="KW-1185">Reference proteome</keyword>
<keyword evidence="2" id="KW-1133">Transmembrane helix</keyword>
<evidence type="ECO:0000313" key="3">
    <source>
        <dbReference type="EMBL" id="QGF24155.1"/>
    </source>
</evidence>
<name>A0A5Q2FHH0_9ACTN</name>
<dbReference type="EMBL" id="CP045725">
    <property type="protein sequence ID" value="QGF24155.1"/>
    <property type="molecule type" value="Genomic_DNA"/>
</dbReference>
<keyword evidence="2" id="KW-0472">Membrane</keyword>
<organism evidence="3 4">
    <name type="scientific">Raineyella fluvialis</name>
    <dbReference type="NCBI Taxonomy" id="2662261"/>
    <lineage>
        <taxon>Bacteria</taxon>
        <taxon>Bacillati</taxon>
        <taxon>Actinomycetota</taxon>
        <taxon>Actinomycetes</taxon>
        <taxon>Propionibacteriales</taxon>
        <taxon>Propionibacteriaceae</taxon>
        <taxon>Raineyella</taxon>
    </lineage>
</organism>
<accession>A0A5Q2FHH0</accession>
<feature type="region of interest" description="Disordered" evidence="1">
    <location>
        <begin position="1"/>
        <end position="45"/>
    </location>
</feature>
<reference evidence="3 4" key="1">
    <citation type="submission" date="2019-10" db="EMBL/GenBank/DDBJ databases">
        <title>Genomic analysis of Raineyella sp. CBA3103.</title>
        <authorList>
            <person name="Roh S.W."/>
        </authorList>
    </citation>
    <scope>NUCLEOTIDE SEQUENCE [LARGE SCALE GENOMIC DNA]</scope>
    <source>
        <strain evidence="3 4">CBA3103</strain>
    </source>
</reference>
<gene>
    <name evidence="3" type="ORF">Rai3103_11250</name>
</gene>
<dbReference type="KEGG" id="rain:Rai3103_11250"/>
<feature type="transmembrane region" description="Helical" evidence="2">
    <location>
        <begin position="49"/>
        <end position="73"/>
    </location>
</feature>
<dbReference type="Proteomes" id="UP000386847">
    <property type="component" value="Chromosome"/>
</dbReference>